<dbReference type="InterPro" id="IPR029028">
    <property type="entry name" value="Alpha/beta_knot_MTases"/>
</dbReference>
<dbReference type="AlphaFoldDB" id="V4RNF9"/>
<dbReference type="eggNOG" id="COG0565">
    <property type="taxonomic scope" value="Bacteria"/>
</dbReference>
<evidence type="ECO:0000259" key="6">
    <source>
        <dbReference type="Pfam" id="PF00588"/>
    </source>
</evidence>
<evidence type="ECO:0000256" key="5">
    <source>
        <dbReference type="RuleBase" id="RU362024"/>
    </source>
</evidence>
<keyword evidence="2 5" id="KW-0489">Methyltransferase</keyword>
<keyword evidence="4 5" id="KW-0949">S-adenosyl-L-methionine</keyword>
<evidence type="ECO:0000313" key="8">
    <source>
        <dbReference type="Proteomes" id="UP000017819"/>
    </source>
</evidence>
<accession>V4RNF9</accession>
<keyword evidence="5" id="KW-0819">tRNA processing</keyword>
<keyword evidence="5" id="KW-0963">Cytoplasm</keyword>
<dbReference type="Gene3D" id="1.10.8.590">
    <property type="match status" value="1"/>
</dbReference>
<keyword evidence="8" id="KW-1185">Reference proteome</keyword>
<comment type="catalytic activity">
    <reaction evidence="5">
        <text>uridine(32) in tRNA + S-adenosyl-L-methionine = 2'-O-methyluridine(32) in tRNA + S-adenosyl-L-homocysteine + H(+)</text>
        <dbReference type="Rhea" id="RHEA:42936"/>
        <dbReference type="Rhea" id="RHEA-COMP:10107"/>
        <dbReference type="Rhea" id="RHEA-COMP:10290"/>
        <dbReference type="ChEBI" id="CHEBI:15378"/>
        <dbReference type="ChEBI" id="CHEBI:57856"/>
        <dbReference type="ChEBI" id="CHEBI:59789"/>
        <dbReference type="ChEBI" id="CHEBI:65315"/>
        <dbReference type="ChEBI" id="CHEBI:74478"/>
        <dbReference type="EC" id="2.1.1.200"/>
    </reaction>
</comment>
<comment type="function">
    <text evidence="5">Catalyzes the formation of 2'O-methylated cytidine (Cm32) or 2'O-methylated uridine (Um32) at position 32 in tRNA.</text>
</comment>
<reference evidence="7 8" key="1">
    <citation type="journal article" date="2014" name="Genome Announc.">
        <title>Draft Genome Sequence of Lutibaculum baratangense Strain AMV1T, Isolated from a Mud Volcano in Andamans, India.</title>
        <authorList>
            <person name="Singh A."/>
            <person name="Sreenivas A."/>
            <person name="Sathyanarayana Reddy G."/>
            <person name="Pinnaka A.K."/>
            <person name="Shivaji S."/>
        </authorList>
    </citation>
    <scope>NUCLEOTIDE SEQUENCE [LARGE SCALE GENOMIC DNA]</scope>
    <source>
        <strain evidence="7 8">AMV1</strain>
    </source>
</reference>
<dbReference type="NCBIfam" id="TIGR00050">
    <property type="entry name" value="rRNA_methyl_1"/>
    <property type="match status" value="1"/>
</dbReference>
<evidence type="ECO:0000256" key="3">
    <source>
        <dbReference type="ARBA" id="ARBA00022679"/>
    </source>
</evidence>
<evidence type="ECO:0000256" key="4">
    <source>
        <dbReference type="ARBA" id="ARBA00022691"/>
    </source>
</evidence>
<dbReference type="Gene3D" id="3.40.1280.10">
    <property type="match status" value="1"/>
</dbReference>
<dbReference type="InterPro" id="IPR001537">
    <property type="entry name" value="SpoU_MeTrfase"/>
</dbReference>
<proteinExistence type="inferred from homology"/>
<evidence type="ECO:0000256" key="1">
    <source>
        <dbReference type="ARBA" id="ARBA00007228"/>
    </source>
</evidence>
<dbReference type="PANTHER" id="PTHR42786:SF7">
    <property type="entry name" value="TRNA_RRNA METHYLTRANSFERASE SPOU TYPE DOMAIN-CONTAINING PROTEIN"/>
    <property type="match status" value="1"/>
</dbReference>
<dbReference type="InterPro" id="IPR029026">
    <property type="entry name" value="tRNA_m1G_MTases_N"/>
</dbReference>
<comment type="caution">
    <text evidence="7">The sequence shown here is derived from an EMBL/GenBank/DDBJ whole genome shotgun (WGS) entry which is preliminary data.</text>
</comment>
<dbReference type="RefSeq" id="WP_023430747.1">
    <property type="nucleotide sequence ID" value="NZ_AWXZ01000013.1"/>
</dbReference>
<sequence>MSETERVVVILVKPQLGENIGMVARAMANFGLTELRLVEPRDGWPSEKARASASGADWVIDGARLYDTAEEAVADLGIVYATTARPREMSKPILTPHEAAVALSDRLASGEKAGLMFGGERSGLDNDDVALCDAIIQIPTNPDFASLNLAQSVLLLGYEFFRQTNERGGRPRKAELPPVAAKADMMRLFEHLEGELDEAGFLFPPEKRPVMVRNLRTIFLKAGLTDQEVRSLRGVIRALSTRRQGGGQGNG</sequence>
<dbReference type="EC" id="2.1.1.200" evidence="5"/>
<comment type="similarity">
    <text evidence="1">Belongs to the class IV-like SAM-binding methyltransferase superfamily. RNA methyltransferase TrmH family.</text>
</comment>
<feature type="domain" description="tRNA/rRNA methyltransferase SpoU type" evidence="6">
    <location>
        <begin position="7"/>
        <end position="157"/>
    </location>
</feature>
<dbReference type="GO" id="GO:0005829">
    <property type="term" value="C:cytosol"/>
    <property type="evidence" value="ECO:0007669"/>
    <property type="project" value="TreeGrafter"/>
</dbReference>
<evidence type="ECO:0000256" key="2">
    <source>
        <dbReference type="ARBA" id="ARBA00022603"/>
    </source>
</evidence>
<dbReference type="PATRIC" id="fig|631454.5.peg.588"/>
<dbReference type="STRING" id="631454.N177_0598"/>
<evidence type="ECO:0000313" key="7">
    <source>
        <dbReference type="EMBL" id="ESR26814.1"/>
    </source>
</evidence>
<comment type="subunit">
    <text evidence="5">Homodimer.</text>
</comment>
<dbReference type="EMBL" id="AWXZ01000013">
    <property type="protein sequence ID" value="ESR26814.1"/>
    <property type="molecule type" value="Genomic_DNA"/>
</dbReference>
<dbReference type="CDD" id="cd18093">
    <property type="entry name" value="SpoU-like_TrmJ"/>
    <property type="match status" value="1"/>
</dbReference>
<protein>
    <recommendedName>
        <fullName evidence="5">tRNA (cytidine/uridine-2'-O-)-methyltransferase TrmJ</fullName>
        <ecNumber evidence="5">2.1.1.200</ecNumber>
    </recommendedName>
    <alternativeName>
        <fullName evidence="5">tRNA (cytidine(32)/uridine(32)-2'-O)-methyltransferase</fullName>
    </alternativeName>
    <alternativeName>
        <fullName evidence="5">tRNA Cm32/Um32 methyltransferase</fullName>
    </alternativeName>
</protein>
<dbReference type="Proteomes" id="UP000017819">
    <property type="component" value="Unassembled WGS sequence"/>
</dbReference>
<dbReference type="GO" id="GO:0003723">
    <property type="term" value="F:RNA binding"/>
    <property type="evidence" value="ECO:0007669"/>
    <property type="project" value="InterPro"/>
</dbReference>
<keyword evidence="3 7" id="KW-0808">Transferase</keyword>
<dbReference type="GO" id="GO:0160206">
    <property type="term" value="F:tRNA (cytidine(32)/uridine(32)-2'-O)-methyltransferase activity"/>
    <property type="evidence" value="ECO:0007669"/>
    <property type="project" value="UniProtKB-EC"/>
</dbReference>
<gene>
    <name evidence="5" type="primary">trmJ</name>
    <name evidence="7" type="ORF">N177_0598</name>
</gene>
<dbReference type="GO" id="GO:0002128">
    <property type="term" value="P:tRNA nucleoside ribose methylation"/>
    <property type="evidence" value="ECO:0007669"/>
    <property type="project" value="TreeGrafter"/>
</dbReference>
<comment type="subcellular location">
    <subcellularLocation>
        <location evidence="5">Cytoplasm</location>
    </subcellularLocation>
</comment>
<dbReference type="InterPro" id="IPR004384">
    <property type="entry name" value="RNA_MeTrfase_TrmJ/LasT"/>
</dbReference>
<organism evidence="7 8">
    <name type="scientific">Lutibaculum baratangense AMV1</name>
    <dbReference type="NCBI Taxonomy" id="631454"/>
    <lineage>
        <taxon>Bacteria</taxon>
        <taxon>Pseudomonadati</taxon>
        <taxon>Pseudomonadota</taxon>
        <taxon>Alphaproteobacteria</taxon>
        <taxon>Hyphomicrobiales</taxon>
        <taxon>Tepidamorphaceae</taxon>
        <taxon>Lutibaculum</taxon>
    </lineage>
</organism>
<dbReference type="PANTHER" id="PTHR42786">
    <property type="entry name" value="TRNA/RRNA METHYLTRANSFERASE"/>
    <property type="match status" value="1"/>
</dbReference>
<comment type="catalytic activity">
    <reaction evidence="5">
        <text>cytidine(32) in tRNA + S-adenosyl-L-methionine = 2'-O-methylcytidine(32) in tRNA + S-adenosyl-L-homocysteine + H(+)</text>
        <dbReference type="Rhea" id="RHEA:42932"/>
        <dbReference type="Rhea" id="RHEA-COMP:10288"/>
        <dbReference type="Rhea" id="RHEA-COMP:10289"/>
        <dbReference type="ChEBI" id="CHEBI:15378"/>
        <dbReference type="ChEBI" id="CHEBI:57856"/>
        <dbReference type="ChEBI" id="CHEBI:59789"/>
        <dbReference type="ChEBI" id="CHEBI:74495"/>
        <dbReference type="ChEBI" id="CHEBI:82748"/>
        <dbReference type="EC" id="2.1.1.200"/>
    </reaction>
</comment>
<dbReference type="PIRSF" id="PIRSF004808">
    <property type="entry name" value="LasT"/>
    <property type="match status" value="1"/>
</dbReference>
<name>V4RNF9_9HYPH</name>
<dbReference type="SUPFAM" id="SSF75217">
    <property type="entry name" value="alpha/beta knot"/>
    <property type="match status" value="1"/>
</dbReference>
<dbReference type="GO" id="GO:0106339">
    <property type="term" value="F:tRNA (cytidine(32)-2'-O)-methyltransferase activity"/>
    <property type="evidence" value="ECO:0007669"/>
    <property type="project" value="RHEA"/>
</dbReference>
<dbReference type="Pfam" id="PF00588">
    <property type="entry name" value="SpoU_methylase"/>
    <property type="match status" value="1"/>
</dbReference>